<gene>
    <name evidence="1" type="ORF">A2172_02110</name>
</gene>
<dbReference type="Proteomes" id="UP000176631">
    <property type="component" value="Unassembled WGS sequence"/>
</dbReference>
<evidence type="ECO:0000313" key="2">
    <source>
        <dbReference type="Proteomes" id="UP000176631"/>
    </source>
</evidence>
<evidence type="ECO:0000313" key="1">
    <source>
        <dbReference type="EMBL" id="OGY23151.1"/>
    </source>
</evidence>
<dbReference type="EMBL" id="MHCP01000028">
    <property type="protein sequence ID" value="OGY23151.1"/>
    <property type="molecule type" value="Genomic_DNA"/>
</dbReference>
<accession>A0A1G1W6A2</accession>
<sequence>MPDQRFLTIDIGSTWTKAFQTAIDSENFLNIEKSFRLPTAREDLLLSTETLLANFSEKELPKIFVSSLPEAEGLAKKLKAEFVREEGVSKFLVDFFKSAETNIVLFDAGSIVLQTEAEPRDVGKYLTYPVDEISLENLLGNRKYRPHILPNSPKDLEVEEAFLRNALGKILPEKSKKKLTIIATGGLVSGTPSMSRLALIVLDVLREHEVAEVFFDRDFFLPSFGTLLATYKQLQVVTPGPWLDRVGAFISLGGPLPLKLDWGYSQLQEIELSKDEIALVPASREQTINLSFLIEKEKHNFSVNGGSLGILLDSREKPLALSFGQESSRVSVSLWHQMLEKTKNEEAF</sequence>
<name>A0A1G1W6A2_9BACT</name>
<comment type="caution">
    <text evidence="1">The sequence shown here is derived from an EMBL/GenBank/DDBJ whole genome shotgun (WGS) entry which is preliminary data.</text>
</comment>
<proteinExistence type="predicted"/>
<reference evidence="1 2" key="1">
    <citation type="journal article" date="2016" name="Nat. Commun.">
        <title>Thousands of microbial genomes shed light on interconnected biogeochemical processes in an aquifer system.</title>
        <authorList>
            <person name="Anantharaman K."/>
            <person name="Brown C.T."/>
            <person name="Hug L.A."/>
            <person name="Sharon I."/>
            <person name="Castelle C.J."/>
            <person name="Probst A.J."/>
            <person name="Thomas B.C."/>
            <person name="Singh A."/>
            <person name="Wilkins M.J."/>
            <person name="Karaoz U."/>
            <person name="Brodie E.L."/>
            <person name="Williams K.H."/>
            <person name="Hubbard S.S."/>
            <person name="Banfield J.F."/>
        </authorList>
    </citation>
    <scope>NUCLEOTIDE SEQUENCE [LARGE SCALE GENOMIC DNA]</scope>
</reference>
<protein>
    <submittedName>
        <fullName evidence="1">Uncharacterized protein</fullName>
    </submittedName>
</protein>
<organism evidence="1 2">
    <name type="scientific">Candidatus Woykebacteria bacterium RBG_13_40_15</name>
    <dbReference type="NCBI Taxonomy" id="1802593"/>
    <lineage>
        <taxon>Bacteria</taxon>
        <taxon>Candidatus Woykeibacteriota</taxon>
    </lineage>
</organism>
<dbReference type="AlphaFoldDB" id="A0A1G1W6A2"/>
<dbReference type="STRING" id="1802593.A2172_02110"/>